<organism evidence="3">
    <name type="scientific">Vibrio tasmaniensis</name>
    <dbReference type="NCBI Taxonomy" id="212663"/>
    <lineage>
        <taxon>Bacteria</taxon>
        <taxon>Pseudomonadati</taxon>
        <taxon>Pseudomonadota</taxon>
        <taxon>Gammaproteobacteria</taxon>
        <taxon>Vibrionales</taxon>
        <taxon>Vibrionaceae</taxon>
        <taxon>Vibrio</taxon>
    </lineage>
</organism>
<comment type="similarity">
    <text evidence="1">Belongs to the Gram-positive plasmids replication protein type 1 family.</text>
</comment>
<evidence type="ECO:0000256" key="1">
    <source>
        <dbReference type="ARBA" id="ARBA00008909"/>
    </source>
</evidence>
<dbReference type="EMBL" id="KP795514">
    <property type="protein sequence ID" value="AKN36852.1"/>
    <property type="molecule type" value="Genomic_DNA"/>
</dbReference>
<proteinExistence type="inferred from homology"/>
<protein>
    <submittedName>
        <fullName evidence="3">Replication protein, phage-associated</fullName>
    </submittedName>
</protein>
<reference evidence="3" key="1">
    <citation type="journal article" date="2015" name="MBio">
        <title>Eco-Evolutionary Dynamics of Episomes among Ecologically Cohesive Bacterial Populations.</title>
        <authorList>
            <person name="Xue H."/>
            <person name="Cordero O.X."/>
            <person name="Camas F.M."/>
            <person name="Trimble W."/>
            <person name="Meyer F."/>
            <person name="Guglielmini J."/>
            <person name="Rocha E.P."/>
            <person name="Polz M.F."/>
        </authorList>
    </citation>
    <scope>NUCLEOTIDE SEQUENCE</scope>
    <source>
        <strain evidence="3">5F_275</strain>
    </source>
</reference>
<sequence length="490" mass="54903">MPERNHLNAPVECNEWGEIAPLGITAKSSAPLAAEISKENRQKRFKYQRVAASVLGVDAQKKMQKNDKKHASEIHRVCACTWTAVANNVDLMRSVEHGSGHVKNVATCGSVWSCPVCTAKIQERRRQEIALAMDKWYEQGGQVVMVTLTAPHYNDQSLAELRAMQGAALTSLRKDSGSYRRFLKEDQGFKGLIRALEVTVSNRNGWHLHTHELWFVKGDANAGRIKKRTLERWENACYKAGLLNAFDDKQVRAFRRRSVDIKASASCSEYLAKMDDASHWGADREIAKQSTKHGKKKGSFHPFGLLAEIEEKTDKKAWAAAKFTEYANDMKGARQLFWSPLLKDFFGIGEKSDEEIAAEETATLEKVRSIAKELWYKICKAGARATLLEVIETKDDRALHVFLDQFKGSSDGVKPCADVEHDTKLSCEGVESSGESIETEQIDLLVADFVRTLDNNKFLFDAESLPKTQSFSDRYGSSVRTSTNGAKYVI</sequence>
<keyword evidence="2" id="KW-0235">DNA replication</keyword>
<evidence type="ECO:0000313" key="3">
    <source>
        <dbReference type="EMBL" id="AKN36852.1"/>
    </source>
</evidence>
<dbReference type="InterPro" id="IPR000989">
    <property type="entry name" value="Rep"/>
</dbReference>
<evidence type="ECO:0000256" key="2">
    <source>
        <dbReference type="ARBA" id="ARBA00022705"/>
    </source>
</evidence>
<dbReference type="GO" id="GO:0006260">
    <property type="term" value="P:DNA replication"/>
    <property type="evidence" value="ECO:0007669"/>
    <property type="project" value="UniProtKB-KW"/>
</dbReference>
<dbReference type="AlphaFoldDB" id="A0A0H3ZQY0"/>
<dbReference type="Pfam" id="PF01446">
    <property type="entry name" value="Rep_1"/>
    <property type="match status" value="1"/>
</dbReference>
<accession>A0A0H3ZQY0</accession>
<name>A0A0H3ZQY0_9VIBR</name>
<dbReference type="GO" id="GO:0003677">
    <property type="term" value="F:DNA binding"/>
    <property type="evidence" value="ECO:0007669"/>
    <property type="project" value="InterPro"/>
</dbReference>